<dbReference type="GO" id="GO:0009307">
    <property type="term" value="P:DNA restriction-modification system"/>
    <property type="evidence" value="ECO:0007669"/>
    <property type="project" value="UniProtKB-KW"/>
</dbReference>
<dbReference type="InterPro" id="IPR000055">
    <property type="entry name" value="Restrct_endonuc_typeI_TRD"/>
</dbReference>
<dbReference type="InterPro" id="IPR052021">
    <property type="entry name" value="Type-I_RS_S_subunit"/>
</dbReference>
<comment type="similarity">
    <text evidence="1">Belongs to the type-I restriction system S methylase family.</text>
</comment>
<dbReference type="AlphaFoldDB" id="A0A499UVJ0"/>
<sequence length="399" mass="43904">MRGEVFDKVPLSYYLSGPIRNGYSPSENQDWTGMQMLGLGCLTPKGFQPRQLKNAPAGIPLDHSAMLSDGDILMSRANTRELVGLAGTYRDIGTPCIYPDLMMRLCPSDLCIPEFLEVLLQSSSVRRRVIASAQGTSESMVKISAGTVQDTPVPLVPLAEQRRIVEALDAVTASRKSIETSIAKHRVIRSEVMRQFFHDKSIPRLQLGLVAKVSSGSTPSRACADYWRSGTIPWVRTAEVNFSEINATKEHVTHEAVARTGLKVHPKNTVLLAMYGEGVTRGRSAILGTEATVNQATAAISCDPKRLDYRYLYYWLELSYEKIRKIGHGSNQTNLSGSLVESLTLPLPTLKGQMEFIEPLRALDEHIGAETDSVTKLNTLRQGVADDFLAAGVRFRDAP</sequence>
<protein>
    <recommendedName>
        <fullName evidence="4">Type I restriction modification DNA specificity domain-containing protein</fullName>
    </recommendedName>
</protein>
<proteinExistence type="inferred from homology"/>
<dbReference type="SUPFAM" id="SSF116734">
    <property type="entry name" value="DNA methylase specificity domain"/>
    <property type="match status" value="2"/>
</dbReference>
<evidence type="ECO:0000256" key="2">
    <source>
        <dbReference type="ARBA" id="ARBA00022747"/>
    </source>
</evidence>
<dbReference type="Gene3D" id="3.90.220.20">
    <property type="entry name" value="DNA methylase specificity domains"/>
    <property type="match status" value="2"/>
</dbReference>
<evidence type="ECO:0000313" key="5">
    <source>
        <dbReference type="EMBL" id="BBJ40809.1"/>
    </source>
</evidence>
<dbReference type="InterPro" id="IPR044946">
    <property type="entry name" value="Restrct_endonuc_typeI_TRD_sf"/>
</dbReference>
<name>A0A499UVJ0_9ACTN</name>
<evidence type="ECO:0000313" key="6">
    <source>
        <dbReference type="Proteomes" id="UP000463951"/>
    </source>
</evidence>
<dbReference type="REBASE" id="310712">
    <property type="entry name" value="S.Ssp100767ORF35260P"/>
</dbReference>
<evidence type="ECO:0000259" key="4">
    <source>
        <dbReference type="Pfam" id="PF01420"/>
    </source>
</evidence>
<keyword evidence="3" id="KW-0238">DNA-binding</keyword>
<dbReference type="GO" id="GO:0003677">
    <property type="term" value="F:DNA binding"/>
    <property type="evidence" value="ECO:0007669"/>
    <property type="project" value="UniProtKB-KW"/>
</dbReference>
<dbReference type="CDD" id="cd17261">
    <property type="entry name" value="RMtype1_S_EcoKI-TRD2-CR2_like"/>
    <property type="match status" value="1"/>
</dbReference>
<dbReference type="PANTHER" id="PTHR30408:SF12">
    <property type="entry name" value="TYPE I RESTRICTION ENZYME MJAVIII SPECIFICITY SUBUNIT"/>
    <property type="match status" value="1"/>
</dbReference>
<reference evidence="5 6" key="1">
    <citation type="journal article" date="2020" name="Int. J. Syst. Evol. Microbiol.">
        <title>Reclassification of Streptomyces castelarensis and Streptomyces sporoclivatus as later heterotypic synonyms of Streptomyces antimycoticus.</title>
        <authorList>
            <person name="Komaki H."/>
            <person name="Tamura T."/>
        </authorList>
    </citation>
    <scope>NUCLEOTIDE SEQUENCE [LARGE SCALE GENOMIC DNA]</scope>
    <source>
        <strain evidence="5 6">NBRC 100767</strain>
    </source>
</reference>
<dbReference type="PANTHER" id="PTHR30408">
    <property type="entry name" value="TYPE-1 RESTRICTION ENZYME ECOKI SPECIFICITY PROTEIN"/>
    <property type="match status" value="1"/>
</dbReference>
<keyword evidence="2" id="KW-0680">Restriction system</keyword>
<organism evidence="5 6">
    <name type="scientific">Streptomyces antimycoticus</name>
    <dbReference type="NCBI Taxonomy" id="68175"/>
    <lineage>
        <taxon>Bacteria</taxon>
        <taxon>Bacillati</taxon>
        <taxon>Actinomycetota</taxon>
        <taxon>Actinomycetes</taxon>
        <taxon>Kitasatosporales</taxon>
        <taxon>Streptomycetaceae</taxon>
        <taxon>Streptomyces</taxon>
        <taxon>Streptomyces violaceusniger group</taxon>
    </lineage>
</organism>
<accession>A0A499UVJ0</accession>
<evidence type="ECO:0000256" key="3">
    <source>
        <dbReference type="ARBA" id="ARBA00023125"/>
    </source>
</evidence>
<feature type="domain" description="Type I restriction modification DNA specificity" evidence="4">
    <location>
        <begin position="207"/>
        <end position="371"/>
    </location>
</feature>
<evidence type="ECO:0000256" key="1">
    <source>
        <dbReference type="ARBA" id="ARBA00010923"/>
    </source>
</evidence>
<dbReference type="Pfam" id="PF01420">
    <property type="entry name" value="Methylase_S"/>
    <property type="match status" value="1"/>
</dbReference>
<dbReference type="Proteomes" id="UP000463951">
    <property type="component" value="Chromosome"/>
</dbReference>
<gene>
    <name evidence="5" type="ORF">SSPO_035270</name>
</gene>
<dbReference type="EMBL" id="AP019620">
    <property type="protein sequence ID" value="BBJ40809.1"/>
    <property type="molecule type" value="Genomic_DNA"/>
</dbReference>